<dbReference type="EMBL" id="CM007652">
    <property type="protein sequence ID" value="ONI22371.1"/>
    <property type="molecule type" value="Genomic_DNA"/>
</dbReference>
<gene>
    <name evidence="1" type="ORF">PRUPE_2G124700</name>
</gene>
<protein>
    <submittedName>
        <fullName evidence="1">Uncharacterized protein</fullName>
    </submittedName>
</protein>
<evidence type="ECO:0000313" key="1">
    <source>
        <dbReference type="EMBL" id="ONI22371.1"/>
    </source>
</evidence>
<accession>A0A251QEV4</accession>
<sequence>MVIILDLESQFSGFSERRWRKKGKIKIEIQVKLVKDYSIVEMSGMGEIDAREIALVMQRKEY</sequence>
<organism evidence="1 2">
    <name type="scientific">Prunus persica</name>
    <name type="common">Peach</name>
    <name type="synonym">Amygdalus persica</name>
    <dbReference type="NCBI Taxonomy" id="3760"/>
    <lineage>
        <taxon>Eukaryota</taxon>
        <taxon>Viridiplantae</taxon>
        <taxon>Streptophyta</taxon>
        <taxon>Embryophyta</taxon>
        <taxon>Tracheophyta</taxon>
        <taxon>Spermatophyta</taxon>
        <taxon>Magnoliopsida</taxon>
        <taxon>eudicotyledons</taxon>
        <taxon>Gunneridae</taxon>
        <taxon>Pentapetalae</taxon>
        <taxon>rosids</taxon>
        <taxon>fabids</taxon>
        <taxon>Rosales</taxon>
        <taxon>Rosaceae</taxon>
        <taxon>Amygdaloideae</taxon>
        <taxon>Amygdaleae</taxon>
        <taxon>Prunus</taxon>
    </lineage>
</organism>
<keyword evidence="2" id="KW-1185">Reference proteome</keyword>
<reference evidence="1 2" key="1">
    <citation type="journal article" date="2013" name="Nat. Genet.">
        <title>The high-quality draft genome of peach (Prunus persica) identifies unique patterns of genetic diversity, domestication and genome evolution.</title>
        <authorList>
            <consortium name="International Peach Genome Initiative"/>
            <person name="Verde I."/>
            <person name="Abbott A.G."/>
            <person name="Scalabrin S."/>
            <person name="Jung S."/>
            <person name="Shu S."/>
            <person name="Marroni F."/>
            <person name="Zhebentyayeva T."/>
            <person name="Dettori M.T."/>
            <person name="Grimwood J."/>
            <person name="Cattonaro F."/>
            <person name="Zuccolo A."/>
            <person name="Rossini L."/>
            <person name="Jenkins J."/>
            <person name="Vendramin E."/>
            <person name="Meisel L.A."/>
            <person name="Decroocq V."/>
            <person name="Sosinski B."/>
            <person name="Prochnik S."/>
            <person name="Mitros T."/>
            <person name="Policriti A."/>
            <person name="Cipriani G."/>
            <person name="Dondini L."/>
            <person name="Ficklin S."/>
            <person name="Goodstein D.M."/>
            <person name="Xuan P."/>
            <person name="Del Fabbro C."/>
            <person name="Aramini V."/>
            <person name="Copetti D."/>
            <person name="Gonzalez S."/>
            <person name="Horner D.S."/>
            <person name="Falchi R."/>
            <person name="Lucas S."/>
            <person name="Mica E."/>
            <person name="Maldonado J."/>
            <person name="Lazzari B."/>
            <person name="Bielenberg D."/>
            <person name="Pirona R."/>
            <person name="Miculan M."/>
            <person name="Barakat A."/>
            <person name="Testolin R."/>
            <person name="Stella A."/>
            <person name="Tartarini S."/>
            <person name="Tonutti P."/>
            <person name="Arus P."/>
            <person name="Orellana A."/>
            <person name="Wells C."/>
            <person name="Main D."/>
            <person name="Vizzotto G."/>
            <person name="Silva H."/>
            <person name="Salamini F."/>
            <person name="Schmutz J."/>
            <person name="Morgante M."/>
            <person name="Rokhsar D.S."/>
        </authorList>
    </citation>
    <scope>NUCLEOTIDE SEQUENCE [LARGE SCALE GENOMIC DNA]</scope>
    <source>
        <strain evidence="2">cv. Nemared</strain>
    </source>
</reference>
<dbReference type="Proteomes" id="UP000006882">
    <property type="component" value="Chromosome G2"/>
</dbReference>
<dbReference type="AlphaFoldDB" id="A0A251QEV4"/>
<proteinExistence type="predicted"/>
<evidence type="ECO:0000313" key="2">
    <source>
        <dbReference type="Proteomes" id="UP000006882"/>
    </source>
</evidence>
<name>A0A251QEV4_PRUPE</name>
<dbReference type="Gramene" id="ONI22371">
    <property type="protein sequence ID" value="ONI22371"/>
    <property type="gene ID" value="PRUPE_2G124700"/>
</dbReference>